<dbReference type="EMBL" id="PJKN01000001">
    <property type="protein sequence ID" value="PNC57998.1"/>
    <property type="molecule type" value="Genomic_DNA"/>
</dbReference>
<evidence type="ECO:0000313" key="1">
    <source>
        <dbReference type="EMBL" id="PNC57998.1"/>
    </source>
</evidence>
<comment type="caution">
    <text evidence="1">The sequence shown here is derived from an EMBL/GenBank/DDBJ whole genome shotgun (WGS) entry which is preliminary data.</text>
</comment>
<gene>
    <name evidence="1" type="ORF">CXU09_02800</name>
</gene>
<evidence type="ECO:0000313" key="2">
    <source>
        <dbReference type="Proteomes" id="UP000235914"/>
    </source>
</evidence>
<protein>
    <submittedName>
        <fullName evidence="1">Uncharacterized protein</fullName>
    </submittedName>
</protein>
<organism evidence="1 2">
    <name type="scientific">Akkermansia muciniphila</name>
    <dbReference type="NCBI Taxonomy" id="239935"/>
    <lineage>
        <taxon>Bacteria</taxon>
        <taxon>Pseudomonadati</taxon>
        <taxon>Verrucomicrobiota</taxon>
        <taxon>Verrucomicrobiia</taxon>
        <taxon>Verrucomicrobiales</taxon>
        <taxon>Akkermansiaceae</taxon>
        <taxon>Akkermansia</taxon>
    </lineage>
</organism>
<dbReference type="Proteomes" id="UP000235914">
    <property type="component" value="Unassembled WGS sequence"/>
</dbReference>
<dbReference type="AlphaFoldDB" id="A0AAP8NP97"/>
<reference evidence="1 2" key="1">
    <citation type="journal article" date="2017" name="BMC Genomics">
        <title>Genome sequencing of 39 Akkermansia muciniphila isolates reveals its population structure, genomic and functional diverisity, and global distribution in mammalian gut microbiotas.</title>
        <authorList>
            <person name="Guo X."/>
            <person name="Li S."/>
            <person name="Zhang J."/>
            <person name="Wu F."/>
            <person name="Li X."/>
            <person name="Wu D."/>
            <person name="Zhang M."/>
            <person name="Ou Z."/>
            <person name="Jie Z."/>
            <person name="Yan Q."/>
            <person name="Li P."/>
            <person name="Yi J."/>
            <person name="Peng Y."/>
        </authorList>
    </citation>
    <scope>NUCLEOTIDE SEQUENCE [LARGE SCALE GENOMIC DNA]</scope>
    <source>
        <strain evidence="1 2">GP43</strain>
    </source>
</reference>
<accession>A0AAP8NP97</accession>
<proteinExistence type="predicted"/>
<sequence>MSGKIPKTPLPRQGYSPQFKNWTGDEIVQAKLIQELSEAHTQFTQHIWKTKTEQDIDSLYKKGLRAMQIAEELFELPPPSSETAQHRLGKLYHEKVHVAGYKKGMLPPPDIKEPEQFYRRFLILVENHPKMKLLLEQYPEIMTSSPSYLLEEALYLEQQEIQNKN</sequence>
<name>A0AAP8NP97_9BACT</name>